<dbReference type="InterPro" id="IPR027417">
    <property type="entry name" value="P-loop_NTPase"/>
</dbReference>
<dbReference type="Proteomes" id="UP001321473">
    <property type="component" value="Unassembled WGS sequence"/>
</dbReference>
<proteinExistence type="inferred from homology"/>
<dbReference type="InterPro" id="IPR000863">
    <property type="entry name" value="Sulfotransferase_dom"/>
</dbReference>
<comment type="caution">
    <text evidence="4">The sequence shown here is derived from an EMBL/GenBank/DDBJ whole genome shotgun (WGS) entry which is preliminary data.</text>
</comment>
<evidence type="ECO:0000259" key="3">
    <source>
        <dbReference type="Pfam" id="PF00685"/>
    </source>
</evidence>
<protein>
    <recommendedName>
        <fullName evidence="3">Sulfotransferase domain-containing protein</fullName>
    </recommendedName>
</protein>
<evidence type="ECO:0000313" key="4">
    <source>
        <dbReference type="EMBL" id="KAK8786456.1"/>
    </source>
</evidence>
<dbReference type="AlphaFoldDB" id="A0AAQ4FHM7"/>
<evidence type="ECO:0000313" key="5">
    <source>
        <dbReference type="Proteomes" id="UP001321473"/>
    </source>
</evidence>
<reference evidence="4 5" key="1">
    <citation type="journal article" date="2023" name="Arcadia Sci">
        <title>De novo assembly of a long-read Amblyomma americanum tick genome.</title>
        <authorList>
            <person name="Chou S."/>
            <person name="Poskanzer K.E."/>
            <person name="Rollins M."/>
            <person name="Thuy-Boun P.S."/>
        </authorList>
    </citation>
    <scope>NUCLEOTIDE SEQUENCE [LARGE SCALE GENOMIC DNA]</scope>
    <source>
        <strain evidence="4">F_SG_1</strain>
        <tissue evidence="4">Salivary glands</tissue>
    </source>
</reference>
<dbReference type="Gene3D" id="3.40.50.300">
    <property type="entry name" value="P-loop containing nucleotide triphosphate hydrolases"/>
    <property type="match status" value="1"/>
</dbReference>
<organism evidence="4 5">
    <name type="scientific">Amblyomma americanum</name>
    <name type="common">Lone star tick</name>
    <dbReference type="NCBI Taxonomy" id="6943"/>
    <lineage>
        <taxon>Eukaryota</taxon>
        <taxon>Metazoa</taxon>
        <taxon>Ecdysozoa</taxon>
        <taxon>Arthropoda</taxon>
        <taxon>Chelicerata</taxon>
        <taxon>Arachnida</taxon>
        <taxon>Acari</taxon>
        <taxon>Parasitiformes</taxon>
        <taxon>Ixodida</taxon>
        <taxon>Ixodoidea</taxon>
        <taxon>Ixodidae</taxon>
        <taxon>Amblyomminae</taxon>
        <taxon>Amblyomma</taxon>
    </lineage>
</organism>
<dbReference type="PANTHER" id="PTHR11783">
    <property type="entry name" value="SULFOTRANSFERASE SULT"/>
    <property type="match status" value="1"/>
</dbReference>
<dbReference type="Pfam" id="PF00685">
    <property type="entry name" value="Sulfotransfer_1"/>
    <property type="match status" value="1"/>
</dbReference>
<dbReference type="GO" id="GO:0008146">
    <property type="term" value="F:sulfotransferase activity"/>
    <property type="evidence" value="ECO:0007669"/>
    <property type="project" value="InterPro"/>
</dbReference>
<dbReference type="EMBL" id="JARKHS020002742">
    <property type="protein sequence ID" value="KAK8786456.1"/>
    <property type="molecule type" value="Genomic_DNA"/>
</dbReference>
<dbReference type="SUPFAM" id="SSF52540">
    <property type="entry name" value="P-loop containing nucleoside triphosphate hydrolases"/>
    <property type="match status" value="1"/>
</dbReference>
<feature type="domain" description="Sulfotransferase" evidence="3">
    <location>
        <begin position="36"/>
        <end position="297"/>
    </location>
</feature>
<keyword evidence="2" id="KW-0808">Transferase</keyword>
<evidence type="ECO:0000256" key="1">
    <source>
        <dbReference type="ARBA" id="ARBA00005771"/>
    </source>
</evidence>
<name>A0AAQ4FHM7_AMBAM</name>
<sequence>MASRGGPEYQIVDGLKYAPVYRPENVRAARAYVPQDDDLVMVSYLKCGNNWLQQIIQLIFHGGESASNYAEFHRWCPYPELMGMRYVNEMQPPRFWKTHFPYDHQPQNPKAKFIYLTRNPLDVCVSFYYYAQGGGLAFGFPDGSFDDFVHAFASGEVERGDYIDHLLSWYRHREDKNVFFLTYEQLKQDFRNTVLALAGFMDGKYRSSLENDQDLYRKVVEKSSLNFMSKLCSIDSETIGKLTEKDGPFIEAARRYNDAKRGKVSGPVIVRKGVIGDWKAHFTQDNLNLMRDWIEKKQATGVIRELWGHLDLGGIV</sequence>
<comment type="similarity">
    <text evidence="1">Belongs to the sulfotransferase 1 family.</text>
</comment>
<evidence type="ECO:0000256" key="2">
    <source>
        <dbReference type="ARBA" id="ARBA00022679"/>
    </source>
</evidence>
<accession>A0AAQ4FHM7</accession>
<gene>
    <name evidence="4" type="ORF">V5799_023772</name>
</gene>
<keyword evidence="5" id="KW-1185">Reference proteome</keyword>